<feature type="transmembrane region" description="Helical" evidence="2">
    <location>
        <begin position="84"/>
        <end position="105"/>
    </location>
</feature>
<evidence type="ECO:0000259" key="3">
    <source>
        <dbReference type="PROSITE" id="PS50930"/>
    </source>
</evidence>
<dbReference type="RefSeq" id="WP_124026122.1">
    <property type="nucleotide sequence ID" value="NZ_RPOK01000001.1"/>
</dbReference>
<keyword evidence="2" id="KW-1133">Transmembrane helix</keyword>
<dbReference type="AlphaFoldDB" id="A0A3N5Y3Z2"/>
<dbReference type="Gene3D" id="2.40.50.1020">
    <property type="entry name" value="LytTr DNA-binding domain"/>
    <property type="match status" value="1"/>
</dbReference>
<keyword evidence="2" id="KW-0812">Transmembrane</keyword>
<dbReference type="Proteomes" id="UP000275281">
    <property type="component" value="Unassembled WGS sequence"/>
</dbReference>
<organism evidence="4 5">
    <name type="scientific">Alteromonas sediminis</name>
    <dbReference type="NCBI Taxonomy" id="2259342"/>
    <lineage>
        <taxon>Bacteria</taxon>
        <taxon>Pseudomonadati</taxon>
        <taxon>Pseudomonadota</taxon>
        <taxon>Gammaproteobacteria</taxon>
        <taxon>Alteromonadales</taxon>
        <taxon>Alteromonadaceae</taxon>
        <taxon>Alteromonas/Salinimonas group</taxon>
        <taxon>Alteromonas</taxon>
    </lineage>
</organism>
<comment type="caution">
    <text evidence="4">The sequence shown here is derived from an EMBL/GenBank/DDBJ whole genome shotgun (WGS) entry which is preliminary data.</text>
</comment>
<evidence type="ECO:0000313" key="5">
    <source>
        <dbReference type="Proteomes" id="UP000275281"/>
    </source>
</evidence>
<dbReference type="GO" id="GO:0000156">
    <property type="term" value="F:phosphorelay response regulator activity"/>
    <property type="evidence" value="ECO:0007669"/>
    <property type="project" value="InterPro"/>
</dbReference>
<gene>
    <name evidence="4" type="ORF">DRW07_01535</name>
</gene>
<dbReference type="PANTHER" id="PTHR37299">
    <property type="entry name" value="TRANSCRIPTIONAL REGULATOR-RELATED"/>
    <property type="match status" value="1"/>
</dbReference>
<dbReference type="SMART" id="SM00850">
    <property type="entry name" value="LytTR"/>
    <property type="match status" value="1"/>
</dbReference>
<proteinExistence type="predicted"/>
<evidence type="ECO:0000313" key="4">
    <source>
        <dbReference type="EMBL" id="RPJ68120.1"/>
    </source>
</evidence>
<feature type="transmembrane region" description="Helical" evidence="2">
    <location>
        <begin position="125"/>
        <end position="145"/>
    </location>
</feature>
<accession>A0A3N5Y3Z2</accession>
<name>A0A3N5Y3Z2_9ALTE</name>
<feature type="transmembrane region" description="Helical" evidence="2">
    <location>
        <begin position="21"/>
        <end position="40"/>
    </location>
</feature>
<feature type="domain" description="HTH LytTR-type" evidence="3">
    <location>
        <begin position="169"/>
        <end position="243"/>
    </location>
</feature>
<evidence type="ECO:0000256" key="1">
    <source>
        <dbReference type="ARBA" id="ARBA00023012"/>
    </source>
</evidence>
<reference evidence="4 5" key="1">
    <citation type="submission" date="2018-11" db="EMBL/GenBank/DDBJ databases">
        <authorList>
            <person name="Ye M.-Q."/>
            <person name="Du Z.-J."/>
        </authorList>
    </citation>
    <scope>NUCLEOTIDE SEQUENCE [LARGE SCALE GENOMIC DNA]</scope>
    <source>
        <strain evidence="4 5">U0105</strain>
    </source>
</reference>
<dbReference type="GO" id="GO:0003677">
    <property type="term" value="F:DNA binding"/>
    <property type="evidence" value="ECO:0007669"/>
    <property type="project" value="InterPro"/>
</dbReference>
<sequence length="266" mass="31491">MMVARYTLVCILMLYFFKSKILNHAAFWLSYYVLFSLIWATPEQGYFASFYLEFILMPVRIFAVYCMLYWLIPNFLAQRQYKIFVLNYAVVIAMSGLLQMFFSYFFYNQLMPELSAQTMLSLSGWFRSCMLINTTVILLGSLKILQMNMQLQEELARIKNKSASTSEYIEVKSNRKMYRLKINDILFLQGMGNYVTYHLEGRQKHIVYMSLKQALDSLPKTFIRVHRSYVVNKRKIDSYNQDEIFIGEQTIPRGKDTSDEDLRIVD</sequence>
<dbReference type="EMBL" id="RPOK01000001">
    <property type="protein sequence ID" value="RPJ68120.1"/>
    <property type="molecule type" value="Genomic_DNA"/>
</dbReference>
<dbReference type="PANTHER" id="PTHR37299:SF1">
    <property type="entry name" value="STAGE 0 SPORULATION PROTEIN A HOMOLOG"/>
    <property type="match status" value="1"/>
</dbReference>
<dbReference type="InterPro" id="IPR046947">
    <property type="entry name" value="LytR-like"/>
</dbReference>
<evidence type="ECO:0000256" key="2">
    <source>
        <dbReference type="SAM" id="Phobius"/>
    </source>
</evidence>
<feature type="transmembrane region" description="Helical" evidence="2">
    <location>
        <begin position="46"/>
        <end position="72"/>
    </location>
</feature>
<dbReference type="PROSITE" id="PS50930">
    <property type="entry name" value="HTH_LYTTR"/>
    <property type="match status" value="1"/>
</dbReference>
<keyword evidence="1" id="KW-0902">Two-component regulatory system</keyword>
<dbReference type="OrthoDB" id="9781059at2"/>
<keyword evidence="5" id="KW-1185">Reference proteome</keyword>
<protein>
    <submittedName>
        <fullName evidence="4">LytTR family transcriptional regulator</fullName>
    </submittedName>
</protein>
<keyword evidence="2" id="KW-0472">Membrane</keyword>
<dbReference type="Pfam" id="PF04397">
    <property type="entry name" value="LytTR"/>
    <property type="match status" value="1"/>
</dbReference>
<dbReference type="InterPro" id="IPR007492">
    <property type="entry name" value="LytTR_DNA-bd_dom"/>
</dbReference>